<evidence type="ECO:0000259" key="2">
    <source>
        <dbReference type="Pfam" id="PF23536"/>
    </source>
</evidence>
<dbReference type="AlphaFoldDB" id="A0A4S3KQI5"/>
<evidence type="ECO:0000313" key="3">
    <source>
        <dbReference type="EMBL" id="THD11303.1"/>
    </source>
</evidence>
<feature type="signal peptide" evidence="1">
    <location>
        <begin position="1"/>
        <end position="21"/>
    </location>
</feature>
<name>A0A4S3KQI5_9GAMM</name>
<keyword evidence="4" id="KW-1185">Reference proteome</keyword>
<evidence type="ECO:0000256" key="1">
    <source>
        <dbReference type="SAM" id="SignalP"/>
    </source>
</evidence>
<feature type="domain" description="TraK C-terminal" evidence="2">
    <location>
        <begin position="184"/>
        <end position="292"/>
    </location>
</feature>
<organism evidence="3 4">
    <name type="scientific">Metallibacterium scheffleri</name>
    <dbReference type="NCBI Taxonomy" id="993689"/>
    <lineage>
        <taxon>Bacteria</taxon>
        <taxon>Pseudomonadati</taxon>
        <taxon>Pseudomonadota</taxon>
        <taxon>Gammaproteobacteria</taxon>
        <taxon>Lysobacterales</taxon>
        <taxon>Rhodanobacteraceae</taxon>
        <taxon>Metallibacterium</taxon>
    </lineage>
</organism>
<feature type="chain" id="PRO_5020339598" description="TraK C-terminal domain-containing protein" evidence="1">
    <location>
        <begin position="22"/>
        <end position="314"/>
    </location>
</feature>
<dbReference type="STRING" id="993689.GCA_002077135_00205"/>
<keyword evidence="1" id="KW-0732">Signal</keyword>
<dbReference type="Proteomes" id="UP000307749">
    <property type="component" value="Unassembled WGS sequence"/>
</dbReference>
<dbReference type="Pfam" id="PF23536">
    <property type="entry name" value="TraK_C"/>
    <property type="match status" value="1"/>
</dbReference>
<accession>A0A4S3KQI5</accession>
<dbReference type="EMBL" id="MWQO01000014">
    <property type="protein sequence ID" value="THD11303.1"/>
    <property type="molecule type" value="Genomic_DNA"/>
</dbReference>
<protein>
    <recommendedName>
        <fullName evidence="2">TraK C-terminal domain-containing protein</fullName>
    </recommendedName>
</protein>
<reference evidence="3 4" key="1">
    <citation type="submission" date="2017-02" db="EMBL/GenBank/DDBJ databases">
        <title>Whole genome sequencing of Metallibacterium scheffleri DSM 24874 (T).</title>
        <authorList>
            <person name="Kumar S."/>
            <person name="Patil P."/>
            <person name="Patil P.B."/>
        </authorList>
    </citation>
    <scope>NUCLEOTIDE SEQUENCE [LARGE SCALE GENOMIC DNA]</scope>
    <source>
        <strain evidence="3 4">DSM 24874</strain>
    </source>
</reference>
<sequence length="314" mass="33691">MRIIKPIFCLAVLLAPVIAIASPQTAAAQTQLQVVHGGGASFPGTPLQPSTASQGVPVSVMRGVDANADVLKPEHFTINAAPNAMVRSVVSRSFLNRIVTPFNHPIIKTTSQVKVDTVGQSVFVSIAPTQMDPIVLYVMDEGDSNDSIALMLMPHAVGPVEIDLKQPTLLGRRPMVFNTKKAGQWEQQAPYTDRLIDVMRTLAKGLVPPGYAFRVYRTGDNMPSCQQAGLSIVPRQVIDGQTLEAYVGAMTNTTTAPIEFNEGNCAHNDVLAVASWPGPLLQPGQSTEVYIIVKRTSIPYGDEARPSALLQGAR</sequence>
<gene>
    <name evidence="3" type="ORF">B1806_04070</name>
</gene>
<dbReference type="RefSeq" id="WP_081130247.1">
    <property type="nucleotide sequence ID" value="NZ_LDOS01000005.1"/>
</dbReference>
<dbReference type="InterPro" id="IPR055397">
    <property type="entry name" value="TraK_C"/>
</dbReference>
<evidence type="ECO:0000313" key="4">
    <source>
        <dbReference type="Proteomes" id="UP000307749"/>
    </source>
</evidence>
<dbReference type="OrthoDB" id="5298536at2"/>
<proteinExistence type="predicted"/>
<comment type="caution">
    <text evidence="3">The sequence shown here is derived from an EMBL/GenBank/DDBJ whole genome shotgun (WGS) entry which is preliminary data.</text>
</comment>